<comment type="caution">
    <text evidence="4">The sequence shown here is derived from an EMBL/GenBank/DDBJ whole genome shotgun (WGS) entry which is preliminary data.</text>
</comment>
<feature type="compositionally biased region" description="Low complexity" evidence="3">
    <location>
        <begin position="292"/>
        <end position="305"/>
    </location>
</feature>
<name>A0A9P6WZC2_RHIOR</name>
<feature type="region of interest" description="Disordered" evidence="3">
    <location>
        <begin position="287"/>
        <end position="323"/>
    </location>
</feature>
<evidence type="ECO:0000256" key="2">
    <source>
        <dbReference type="ARBA" id="ARBA00022737"/>
    </source>
</evidence>
<protein>
    <recommendedName>
        <fullName evidence="6">L domain-like protein</fullName>
    </recommendedName>
</protein>
<dbReference type="Proteomes" id="UP000716291">
    <property type="component" value="Unassembled WGS sequence"/>
</dbReference>
<dbReference type="PROSITE" id="PS51450">
    <property type="entry name" value="LRR"/>
    <property type="match status" value="6"/>
</dbReference>
<dbReference type="InterPro" id="IPR003591">
    <property type="entry name" value="Leu-rich_rpt_typical-subtyp"/>
</dbReference>
<dbReference type="Pfam" id="PF00560">
    <property type="entry name" value="LRR_1"/>
    <property type="match status" value="3"/>
</dbReference>
<dbReference type="OrthoDB" id="660555at2759"/>
<sequence>MFKKQNKAVLGSNQDESIMLRRRGLNNNQLKYELQSLNYCFLNITELDLSRNRLTSLPSQIIHLKNLKILNLVSNQINIIPTELYKLQSLQVLNLSQNKIKTIPHEMPINLRNLVTLRIAANQIDQLPSSLHHWAHMKHFELGSVYGGNQLTKLPKDIINMSQLEELDISNNQLSSIPNHFVIPTLNTLNLSNNHLDYIPNTIAHCHRLVSLNLSKNNLTSLPSDLMNLQQLKSLDISDNLLCILPSEILENMSSTTLLITGNPLTRPSHSDSQNKSQDTYTQILKQMTQKALSRSSSPASSPSLGRRNLTDQGSSIRDQPSHQDDDAIIDHELSFHAQQLNIHRPRPSYGHQDTLTGIAISPVKINSPRLASLDSSLDDFVSDIQLLPSLCEIAARTVLMHHPGLSLQHLPEHLAQSLKYTKTCSHCHKPFVNEWVTSVQVKEFGGHPAVVRRVRFCSVTCWNNCMPPDAKPIICVQK</sequence>
<keyword evidence="2" id="KW-0677">Repeat</keyword>
<dbReference type="GO" id="GO:0005737">
    <property type="term" value="C:cytoplasm"/>
    <property type="evidence" value="ECO:0007669"/>
    <property type="project" value="TreeGrafter"/>
</dbReference>
<reference evidence="4" key="1">
    <citation type="journal article" date="2020" name="Microb. Genom.">
        <title>Genetic diversity of clinical and environmental Mucorales isolates obtained from an investigation of mucormycosis cases among solid organ transplant recipients.</title>
        <authorList>
            <person name="Nguyen M.H."/>
            <person name="Kaul D."/>
            <person name="Muto C."/>
            <person name="Cheng S.J."/>
            <person name="Richter R.A."/>
            <person name="Bruno V.M."/>
            <person name="Liu G."/>
            <person name="Beyhan S."/>
            <person name="Sundermann A.J."/>
            <person name="Mounaud S."/>
            <person name="Pasculle A.W."/>
            <person name="Nierman W.C."/>
            <person name="Driscoll E."/>
            <person name="Cumbie R."/>
            <person name="Clancy C.J."/>
            <person name="Dupont C.L."/>
        </authorList>
    </citation>
    <scope>NUCLEOTIDE SEQUENCE</scope>
    <source>
        <strain evidence="4">GL11</strain>
    </source>
</reference>
<dbReference type="EMBL" id="JAANQT010002937">
    <property type="protein sequence ID" value="KAG1301637.1"/>
    <property type="molecule type" value="Genomic_DNA"/>
</dbReference>
<dbReference type="Pfam" id="PF13855">
    <property type="entry name" value="LRR_8"/>
    <property type="match status" value="1"/>
</dbReference>
<keyword evidence="5" id="KW-1185">Reference proteome</keyword>
<dbReference type="SMART" id="SM00364">
    <property type="entry name" value="LRR_BAC"/>
    <property type="match status" value="6"/>
</dbReference>
<proteinExistence type="predicted"/>
<evidence type="ECO:0000313" key="5">
    <source>
        <dbReference type="Proteomes" id="UP000716291"/>
    </source>
</evidence>
<evidence type="ECO:0000256" key="1">
    <source>
        <dbReference type="ARBA" id="ARBA00022614"/>
    </source>
</evidence>
<evidence type="ECO:0008006" key="6">
    <source>
        <dbReference type="Google" id="ProtNLM"/>
    </source>
</evidence>
<accession>A0A9P6WZC2</accession>
<keyword evidence="1" id="KW-0433">Leucine-rich repeat</keyword>
<dbReference type="SMART" id="SM00369">
    <property type="entry name" value="LRR_TYP"/>
    <property type="match status" value="8"/>
</dbReference>
<dbReference type="InterPro" id="IPR032675">
    <property type="entry name" value="LRR_dom_sf"/>
</dbReference>
<dbReference type="PANTHER" id="PTHR48051:SF54">
    <property type="entry name" value="LEUCINE-RICH REPEAT-CONTAINING PROTEIN"/>
    <property type="match status" value="1"/>
</dbReference>
<gene>
    <name evidence="4" type="ORF">G6F64_011623</name>
</gene>
<organism evidence="4 5">
    <name type="scientific">Rhizopus oryzae</name>
    <name type="common">Mucormycosis agent</name>
    <name type="synonym">Rhizopus arrhizus var. delemar</name>
    <dbReference type="NCBI Taxonomy" id="64495"/>
    <lineage>
        <taxon>Eukaryota</taxon>
        <taxon>Fungi</taxon>
        <taxon>Fungi incertae sedis</taxon>
        <taxon>Mucoromycota</taxon>
        <taxon>Mucoromycotina</taxon>
        <taxon>Mucoromycetes</taxon>
        <taxon>Mucorales</taxon>
        <taxon>Mucorineae</taxon>
        <taxon>Rhizopodaceae</taxon>
        <taxon>Rhizopus</taxon>
    </lineage>
</organism>
<dbReference type="PRINTS" id="PR00019">
    <property type="entry name" value="LEURICHRPT"/>
</dbReference>
<evidence type="ECO:0000313" key="4">
    <source>
        <dbReference type="EMBL" id="KAG1301637.1"/>
    </source>
</evidence>
<dbReference type="InterPro" id="IPR050216">
    <property type="entry name" value="LRR_domain-containing"/>
</dbReference>
<evidence type="ECO:0000256" key="3">
    <source>
        <dbReference type="SAM" id="MobiDB-lite"/>
    </source>
</evidence>
<dbReference type="AlphaFoldDB" id="A0A9P6WZC2"/>
<dbReference type="SUPFAM" id="SSF52058">
    <property type="entry name" value="L domain-like"/>
    <property type="match status" value="1"/>
</dbReference>
<dbReference type="PANTHER" id="PTHR48051">
    <property type="match status" value="1"/>
</dbReference>
<dbReference type="InterPro" id="IPR001611">
    <property type="entry name" value="Leu-rich_rpt"/>
</dbReference>
<dbReference type="Gene3D" id="3.80.10.10">
    <property type="entry name" value="Ribonuclease Inhibitor"/>
    <property type="match status" value="2"/>
</dbReference>